<evidence type="ECO:0000256" key="9">
    <source>
        <dbReference type="SAM" id="SignalP"/>
    </source>
</evidence>
<evidence type="ECO:0000256" key="7">
    <source>
        <dbReference type="RuleBase" id="RU363021"/>
    </source>
</evidence>
<evidence type="ECO:0000256" key="6">
    <source>
        <dbReference type="ARBA" id="ARBA00023136"/>
    </source>
</evidence>
<feature type="compositionally biased region" description="Polar residues" evidence="8">
    <location>
        <begin position="251"/>
        <end position="262"/>
    </location>
</feature>
<dbReference type="Proteomes" id="UP000694523">
    <property type="component" value="Unplaced"/>
</dbReference>
<evidence type="ECO:0000256" key="3">
    <source>
        <dbReference type="ARBA" id="ARBA00022692"/>
    </source>
</evidence>
<comment type="subcellular location">
    <subcellularLocation>
        <location evidence="7">Mitochondrion inner membrane</location>
    </subcellularLocation>
    <subcellularLocation>
        <location evidence="1">Mitochondrion membrane</location>
    </subcellularLocation>
</comment>
<keyword evidence="4" id="KW-1133">Transmembrane helix</keyword>
<evidence type="ECO:0000256" key="8">
    <source>
        <dbReference type="SAM" id="MobiDB-lite"/>
    </source>
</evidence>
<dbReference type="GO" id="GO:0061617">
    <property type="term" value="C:MICOS complex"/>
    <property type="evidence" value="ECO:0007669"/>
    <property type="project" value="UniProtKB-UniRule"/>
</dbReference>
<feature type="compositionally biased region" description="Pro residues" evidence="8">
    <location>
        <begin position="326"/>
        <end position="337"/>
    </location>
</feature>
<keyword evidence="6" id="KW-0472">Membrane</keyword>
<dbReference type="Pfam" id="PF09769">
    <property type="entry name" value="ApoO"/>
    <property type="match status" value="1"/>
</dbReference>
<name>A0A8C6U3F3_9GOBI</name>
<proteinExistence type="inferred from homology"/>
<reference evidence="10" key="1">
    <citation type="submission" date="2025-08" db="UniProtKB">
        <authorList>
            <consortium name="Ensembl"/>
        </authorList>
    </citation>
    <scope>IDENTIFICATION</scope>
</reference>
<reference evidence="10" key="2">
    <citation type="submission" date="2025-09" db="UniProtKB">
        <authorList>
            <consortium name="Ensembl"/>
        </authorList>
    </citation>
    <scope>IDENTIFICATION</scope>
</reference>
<accession>A0A8C6U3F3</accession>
<evidence type="ECO:0000313" key="10">
    <source>
        <dbReference type="Ensembl" id="ENSNMLP00000029849.1"/>
    </source>
</evidence>
<feature type="compositionally biased region" description="Low complexity" evidence="8">
    <location>
        <begin position="370"/>
        <end position="381"/>
    </location>
</feature>
<sequence>MAAKVVMVAVPAVLGAASIRVYRVSDQPTEGLVTKERLNVYYPLHSSPQPQDIPHQPGVIESGFSSARLTILPVVQAVKGAYVSVKTGTIKCYHTGQDMYYYLKDPPPEFLPRFGTITMAGLLGMLLARKGSRLSRVALPLGLMTAGASVCYPAQTAAVVKVAGKKAYAAGQWTSASVSSLLSSPPKPPAAAEEAALSPAEKVPPPEPAAAVVESVPSTHASGSPIQSSPAPETGEKPPAPEEPSVGSAAPTETTAEQTSAEPSAVAETVAEPGAITSELPTEDTQPASAEESTTPSPPATEEPAVDTEKVVESADPEPELTLKAPTPPPSEEPPAETPKEPEAESPAPAEAPPPSEEPAPESAKETAVEPEIVVEPVVASEPPPVAPEDATAPAPSSTEEPAPPTSKGGAGFKADPALMDFGQSDPEDADLYSTRS</sequence>
<comment type="function">
    <text evidence="7">Component of the MICOS complex, a large protein complex of the mitochondrial inner membrane that plays crucial roles in the maintenance of crista junctions, inner membrane architecture, and formation of contact sites to the outer membrane.</text>
</comment>
<dbReference type="InterPro" id="IPR019166">
    <property type="entry name" value="MIC26/MIC27"/>
</dbReference>
<keyword evidence="11" id="KW-1185">Reference proteome</keyword>
<comment type="similarity">
    <text evidence="2">Belongs to the apolipoprotein O/MICOS complex subunit Mic27 family.</text>
</comment>
<feature type="compositionally biased region" description="Low complexity" evidence="8">
    <location>
        <begin position="179"/>
        <end position="201"/>
    </location>
</feature>
<feature type="region of interest" description="Disordered" evidence="8">
    <location>
        <begin position="179"/>
        <end position="437"/>
    </location>
</feature>
<feature type="chain" id="PRO_5034056700" description="MICOS complex subunit" evidence="9">
    <location>
        <begin position="16"/>
        <end position="437"/>
    </location>
</feature>
<feature type="signal peptide" evidence="9">
    <location>
        <begin position="1"/>
        <end position="15"/>
    </location>
</feature>
<keyword evidence="3" id="KW-0812">Transmembrane</keyword>
<comment type="subunit">
    <text evidence="7">Component of the mitochondrial contact site and cristae organizing system (MICOS) complex.</text>
</comment>
<feature type="compositionally biased region" description="Low complexity" evidence="8">
    <location>
        <begin position="388"/>
        <end position="401"/>
    </location>
</feature>
<dbReference type="Ensembl" id="ENSNMLT00000033294.1">
    <property type="protein sequence ID" value="ENSNMLP00000029849.1"/>
    <property type="gene ID" value="ENSNMLG00000018883.1"/>
</dbReference>
<organism evidence="10 11">
    <name type="scientific">Neogobius melanostomus</name>
    <name type="common">round goby</name>
    <dbReference type="NCBI Taxonomy" id="47308"/>
    <lineage>
        <taxon>Eukaryota</taxon>
        <taxon>Metazoa</taxon>
        <taxon>Chordata</taxon>
        <taxon>Craniata</taxon>
        <taxon>Vertebrata</taxon>
        <taxon>Euteleostomi</taxon>
        <taxon>Actinopterygii</taxon>
        <taxon>Neopterygii</taxon>
        <taxon>Teleostei</taxon>
        <taxon>Neoteleostei</taxon>
        <taxon>Acanthomorphata</taxon>
        <taxon>Gobiaria</taxon>
        <taxon>Gobiiformes</taxon>
        <taxon>Gobioidei</taxon>
        <taxon>Gobiidae</taxon>
        <taxon>Benthophilinae</taxon>
        <taxon>Neogobiini</taxon>
        <taxon>Neogobius</taxon>
    </lineage>
</organism>
<evidence type="ECO:0000313" key="11">
    <source>
        <dbReference type="Proteomes" id="UP000694523"/>
    </source>
</evidence>
<dbReference type="AlphaFoldDB" id="A0A8C6U3F3"/>
<protein>
    <recommendedName>
        <fullName evidence="7">MICOS complex subunit</fullName>
    </recommendedName>
</protein>
<keyword evidence="5 7" id="KW-0496">Mitochondrion</keyword>
<evidence type="ECO:0000256" key="4">
    <source>
        <dbReference type="ARBA" id="ARBA00022989"/>
    </source>
</evidence>
<feature type="compositionally biased region" description="Polar residues" evidence="8">
    <location>
        <begin position="219"/>
        <end position="231"/>
    </location>
</feature>
<keyword evidence="9" id="KW-0732">Signal</keyword>
<keyword evidence="7" id="KW-0999">Mitochondrion inner membrane</keyword>
<dbReference type="InterPro" id="IPR033182">
    <property type="entry name" value="MIC26/MIC27_animal"/>
</dbReference>
<dbReference type="PANTHER" id="PTHR14564">
    <property type="entry name" value="MICOS COMPLEX SUBUNIT MIC26 / MIC27 FAMILY MEMBER"/>
    <property type="match status" value="1"/>
</dbReference>
<evidence type="ECO:0000256" key="2">
    <source>
        <dbReference type="ARBA" id="ARBA00010904"/>
    </source>
</evidence>
<evidence type="ECO:0000256" key="5">
    <source>
        <dbReference type="ARBA" id="ARBA00023128"/>
    </source>
</evidence>
<evidence type="ECO:0000256" key="1">
    <source>
        <dbReference type="ARBA" id="ARBA00004325"/>
    </source>
</evidence>
<feature type="compositionally biased region" description="Low complexity" evidence="8">
    <location>
        <begin position="209"/>
        <end position="218"/>
    </location>
</feature>
<dbReference type="GO" id="GO:0042407">
    <property type="term" value="P:cristae formation"/>
    <property type="evidence" value="ECO:0007669"/>
    <property type="project" value="InterPro"/>
</dbReference>